<gene>
    <name evidence="1" type="ORF">Hyperionvirus19_31</name>
</gene>
<accession>A0A3G5AAD2</accession>
<evidence type="ECO:0000313" key="1">
    <source>
        <dbReference type="EMBL" id="AYV84207.1"/>
    </source>
</evidence>
<dbReference type="EMBL" id="MK072401">
    <property type="protein sequence ID" value="AYV84207.1"/>
    <property type="molecule type" value="Genomic_DNA"/>
</dbReference>
<reference evidence="1" key="1">
    <citation type="submission" date="2018-10" db="EMBL/GenBank/DDBJ databases">
        <title>Hidden diversity of soil giant viruses.</title>
        <authorList>
            <person name="Schulz F."/>
            <person name="Alteio L."/>
            <person name="Goudeau D."/>
            <person name="Ryan E.M."/>
            <person name="Malmstrom R.R."/>
            <person name="Blanchard J."/>
            <person name="Woyke T."/>
        </authorList>
    </citation>
    <scope>NUCLEOTIDE SEQUENCE</scope>
    <source>
        <strain evidence="1">HYV1</strain>
    </source>
</reference>
<proteinExistence type="predicted"/>
<organism evidence="1">
    <name type="scientific">Hyperionvirus sp</name>
    <dbReference type="NCBI Taxonomy" id="2487770"/>
    <lineage>
        <taxon>Viruses</taxon>
        <taxon>Varidnaviria</taxon>
        <taxon>Bamfordvirae</taxon>
        <taxon>Nucleocytoviricota</taxon>
        <taxon>Megaviricetes</taxon>
        <taxon>Imitervirales</taxon>
        <taxon>Mimiviridae</taxon>
        <taxon>Klosneuvirinae</taxon>
    </lineage>
</organism>
<protein>
    <submittedName>
        <fullName evidence="1">Uncharacterized protein</fullName>
    </submittedName>
</protein>
<sequence length="174" mass="19960">MSNTYDVKVEKENSIDDINMALGDFYWVIANPLSSIKLIDTIGDEFCYDSNGGFKFLEVPESLLKMKMPIKKNDRVRISTDCNEITELIVGDTIGDFLRAIERGLNRKPNSDNSQISEYVYARIGMFGDKKYQSRLIKKFKNGTLQYRDLLGDHIFWEGGLERENGLWCYSVGS</sequence>
<name>A0A3G5AAD2_9VIRU</name>